<dbReference type="AlphaFoldDB" id="C7XUW5"/>
<dbReference type="HOGENOM" id="CLU_1608741_0_0_9"/>
<name>C7XUW5_9LACO</name>
<keyword evidence="2" id="KW-1185">Reference proteome</keyword>
<organism evidence="1 2">
    <name type="scientific">Limosilactobacillus coleohominis 101-4-CHN</name>
    <dbReference type="NCBI Taxonomy" id="575594"/>
    <lineage>
        <taxon>Bacteria</taxon>
        <taxon>Bacillati</taxon>
        <taxon>Bacillota</taxon>
        <taxon>Bacilli</taxon>
        <taxon>Lactobacillales</taxon>
        <taxon>Lactobacillaceae</taxon>
        <taxon>Limosilactobacillus</taxon>
    </lineage>
</organism>
<dbReference type="GO" id="GO:0003690">
    <property type="term" value="F:double-stranded DNA binding"/>
    <property type="evidence" value="ECO:0007669"/>
    <property type="project" value="InterPro"/>
</dbReference>
<dbReference type="SUPFAM" id="SSF161266">
    <property type="entry name" value="Gam-like"/>
    <property type="match status" value="1"/>
</dbReference>
<protein>
    <submittedName>
        <fullName evidence="1">Uncharacterized protein</fullName>
    </submittedName>
</protein>
<evidence type="ECO:0000313" key="1">
    <source>
        <dbReference type="EMBL" id="EEU31076.1"/>
    </source>
</evidence>
<dbReference type="GO" id="GO:0042262">
    <property type="term" value="P:DNA protection"/>
    <property type="evidence" value="ECO:0007669"/>
    <property type="project" value="InterPro"/>
</dbReference>
<gene>
    <name evidence="1" type="ORF">HMPREF0501_00481</name>
</gene>
<dbReference type="Proteomes" id="UP000003987">
    <property type="component" value="Unassembled WGS sequence"/>
</dbReference>
<dbReference type="EMBL" id="GG698802">
    <property type="protein sequence ID" value="EEU31076.1"/>
    <property type="molecule type" value="Genomic_DNA"/>
</dbReference>
<proteinExistence type="predicted"/>
<evidence type="ECO:0000313" key="2">
    <source>
        <dbReference type="Proteomes" id="UP000003987"/>
    </source>
</evidence>
<sequence>MIEETKQEEKQRWTIENDDALKWTLDKIRSLQLYQAANTKHVEEVQKRADKENEALQKDIDNFTQLVNEYTQPKFDADPEYRFKSTAGNVTFDKQRDKWNYNTAMLLKQLDGTKWVKVKENRSIDKTGIKNNFKVQDGKVFNPETGEVLKGINVVQGTKQMKIKF</sequence>
<dbReference type="OrthoDB" id="1908548at2"/>
<reference evidence="1 2" key="1">
    <citation type="submission" date="2009-06" db="EMBL/GenBank/DDBJ databases">
        <title>The Genome Sequence of Lactobacillus coleohominis strain 101-4-CHN.</title>
        <authorList>
            <consortium name="The Broad Institute Genome Sequencing Platform"/>
            <person name="Ward D."/>
            <person name="Young S.K."/>
            <person name="Zeng Q."/>
            <person name="Koehrsen M."/>
            <person name="Alvarado L."/>
            <person name="Berlin A."/>
            <person name="Borenstein D."/>
            <person name="Chen Z."/>
            <person name="Engels R."/>
            <person name="Freedman E."/>
            <person name="Gellesch M."/>
            <person name="Goldberg J."/>
            <person name="Griggs A."/>
            <person name="Gujja S."/>
            <person name="Heiman D."/>
            <person name="Hepburn T."/>
            <person name="Howarth C."/>
            <person name="Jen D."/>
            <person name="Larson L."/>
            <person name="Lewis B."/>
            <person name="Mehta T."/>
            <person name="Park D."/>
            <person name="Pearson M."/>
            <person name="Roberts A."/>
            <person name="Saif S."/>
            <person name="Shea T."/>
            <person name="Shenoy N."/>
            <person name="Sisk P."/>
            <person name="Stolte C."/>
            <person name="Sykes S."/>
            <person name="Walk T."/>
            <person name="White J."/>
            <person name="Yandava C."/>
            <person name="Liu Y."/>
            <person name="Xu Q."/>
            <person name="Lander E."/>
            <person name="Nusbaum C."/>
            <person name="Galagan J."/>
            <person name="Birren B."/>
        </authorList>
    </citation>
    <scope>NUCLEOTIDE SEQUENCE [LARGE SCALE GENOMIC DNA]</scope>
    <source>
        <strain evidence="1 2">101-4-CHN</strain>
    </source>
</reference>
<accession>C7XUW5</accession>
<dbReference type="InterPro" id="IPR009951">
    <property type="entry name" value="Host-nuc_inhib_Gam"/>
</dbReference>
<dbReference type="STRING" id="575594.HMPREF0501_00481"/>
<dbReference type="RefSeq" id="WP_006916262.1">
    <property type="nucleotide sequence ID" value="NZ_GG698802.1"/>
</dbReference>
<dbReference type="Pfam" id="PF07352">
    <property type="entry name" value="Phage_Mu_Gam"/>
    <property type="match status" value="1"/>
</dbReference>